<keyword evidence="4" id="KW-1185">Reference proteome</keyword>
<sequence length="160" mass="17436">MRGSMRAFQTARVLASLLLLALFAPVAFAQSATPDPQRVAAAKELMEVTGVSKQLEEMIAVMGQGFRTGAADAAGQAKAEEAGKEFDAHMKRLMSYRQSMLDDFAALYAEKFTLEELRQVTDFYKSPAGAKFVQAVPELIQAGAQIGIKYSRKAMENPKP</sequence>
<dbReference type="Proteomes" id="UP000440694">
    <property type="component" value="Unassembled WGS sequence"/>
</dbReference>
<proteinExistence type="predicted"/>
<evidence type="ECO:0000313" key="3">
    <source>
        <dbReference type="EMBL" id="MTD92789.1"/>
    </source>
</evidence>
<gene>
    <name evidence="3" type="ORF">GIW81_00385</name>
</gene>
<evidence type="ECO:0000259" key="2">
    <source>
        <dbReference type="Pfam" id="PF09832"/>
    </source>
</evidence>
<feature type="signal peptide" evidence="1">
    <location>
        <begin position="1"/>
        <end position="29"/>
    </location>
</feature>
<dbReference type="Pfam" id="PF09832">
    <property type="entry name" value="DUF2059"/>
    <property type="match status" value="1"/>
</dbReference>
<keyword evidence="1" id="KW-0732">Signal</keyword>
<name>A0A6I3KER9_9HYPH</name>
<feature type="chain" id="PRO_5026297875" evidence="1">
    <location>
        <begin position="30"/>
        <end position="160"/>
    </location>
</feature>
<evidence type="ECO:0000256" key="1">
    <source>
        <dbReference type="SAM" id="SignalP"/>
    </source>
</evidence>
<organism evidence="3 4">
    <name type="scientific">Hyphomicrobium album</name>
    <dbReference type="NCBI Taxonomy" id="2665159"/>
    <lineage>
        <taxon>Bacteria</taxon>
        <taxon>Pseudomonadati</taxon>
        <taxon>Pseudomonadota</taxon>
        <taxon>Alphaproteobacteria</taxon>
        <taxon>Hyphomicrobiales</taxon>
        <taxon>Hyphomicrobiaceae</taxon>
        <taxon>Hyphomicrobium</taxon>
    </lineage>
</organism>
<protein>
    <submittedName>
        <fullName evidence="3">DUF2059 domain-containing protein</fullName>
    </submittedName>
</protein>
<dbReference type="EMBL" id="WMBQ01000001">
    <property type="protein sequence ID" value="MTD92789.1"/>
    <property type="molecule type" value="Genomic_DNA"/>
</dbReference>
<comment type="caution">
    <text evidence="3">The sequence shown here is derived from an EMBL/GenBank/DDBJ whole genome shotgun (WGS) entry which is preliminary data.</text>
</comment>
<dbReference type="AlphaFoldDB" id="A0A6I3KER9"/>
<evidence type="ECO:0000313" key="4">
    <source>
        <dbReference type="Proteomes" id="UP000440694"/>
    </source>
</evidence>
<reference evidence="3 4" key="1">
    <citation type="submission" date="2019-11" db="EMBL/GenBank/DDBJ databases">
        <title>Identification of a novel strain.</title>
        <authorList>
            <person name="Xu Q."/>
            <person name="Wang G."/>
        </authorList>
    </citation>
    <scope>NUCLEOTIDE SEQUENCE [LARGE SCALE GENOMIC DNA]</scope>
    <source>
        <strain evidence="4">xq</strain>
    </source>
</reference>
<accession>A0A6I3KER9</accession>
<feature type="domain" description="DUF2059" evidence="2">
    <location>
        <begin position="98"/>
        <end position="155"/>
    </location>
</feature>
<dbReference type="InterPro" id="IPR018637">
    <property type="entry name" value="DUF2059"/>
</dbReference>